<feature type="active site" description="Proton acceptor" evidence="4">
    <location>
        <position position="142"/>
    </location>
</feature>
<dbReference type="GO" id="GO:0016740">
    <property type="term" value="F:transferase activity"/>
    <property type="evidence" value="ECO:0007669"/>
    <property type="project" value="UniProtKB-KW"/>
</dbReference>
<dbReference type="EMBL" id="QKXH01000010">
    <property type="protein sequence ID" value="PZX92495.1"/>
    <property type="molecule type" value="Genomic_DNA"/>
</dbReference>
<dbReference type="InterPro" id="IPR018357">
    <property type="entry name" value="Hexapep_transf_CS"/>
</dbReference>
<evidence type="ECO:0000256" key="1">
    <source>
        <dbReference type="ARBA" id="ARBA00007274"/>
    </source>
</evidence>
<evidence type="ECO:0000256" key="2">
    <source>
        <dbReference type="ARBA" id="ARBA00022679"/>
    </source>
</evidence>
<proteinExistence type="inferred from homology"/>
<organism evidence="6 7">
    <name type="scientific">Flavobacterium aquariorum</name>
    <dbReference type="NCBI Taxonomy" id="2217670"/>
    <lineage>
        <taxon>Bacteria</taxon>
        <taxon>Pseudomonadati</taxon>
        <taxon>Bacteroidota</taxon>
        <taxon>Flavobacteriia</taxon>
        <taxon>Flavobacteriales</taxon>
        <taxon>Flavobacteriaceae</taxon>
        <taxon>Flavobacterium</taxon>
    </lineage>
</organism>
<dbReference type="InterPro" id="IPR050179">
    <property type="entry name" value="Trans_hexapeptide_repeat"/>
</dbReference>
<evidence type="ECO:0000313" key="7">
    <source>
        <dbReference type="Proteomes" id="UP000249177"/>
    </source>
</evidence>
<accession>A0A2W7UGL6</accession>
<keyword evidence="2" id="KW-0808">Transferase</keyword>
<evidence type="ECO:0000313" key="6">
    <source>
        <dbReference type="EMBL" id="PZX92495.1"/>
    </source>
</evidence>
<dbReference type="PROSITE" id="PS00101">
    <property type="entry name" value="HEXAPEP_TRANSFERASES"/>
    <property type="match status" value="1"/>
</dbReference>
<dbReference type="PANTHER" id="PTHR43300:SF7">
    <property type="entry name" value="UDP-N-ACETYLBACILLOSAMINE N-ACETYLTRANSFERASE"/>
    <property type="match status" value="1"/>
</dbReference>
<dbReference type="PANTHER" id="PTHR43300">
    <property type="entry name" value="ACETYLTRANSFERASE"/>
    <property type="match status" value="1"/>
</dbReference>
<dbReference type="InterPro" id="IPR020019">
    <property type="entry name" value="AcTrfase_PglD-like"/>
</dbReference>
<keyword evidence="7" id="KW-1185">Reference proteome</keyword>
<evidence type="ECO:0000256" key="3">
    <source>
        <dbReference type="ARBA" id="ARBA00022737"/>
    </source>
</evidence>
<dbReference type="OrthoDB" id="708224at2"/>
<keyword evidence="3" id="KW-0677">Repeat</keyword>
<sequence length="218" mass="24450">MYSMSYDDIKIGLIGFGSVGKQLYNTLLENNYKEENIYIFADDLIGTGNERRYKFNDFKLEAFKQLHFIPTLGYLSKNLKYDILNYLIEKQYNIFSFIHPTAYVSKNAKIGKGVIIYPLCNIDQGVVIEDGSIILNSTIVAHDTYIGKCTYIAPGVCLSGFINVGELSFIGTSSTIANNITIGRNSTIAIGTCLTKDIKEESFVIGNPFKHKDKITLY</sequence>
<evidence type="ECO:0000256" key="4">
    <source>
        <dbReference type="PIRSR" id="PIRSR620019-1"/>
    </source>
</evidence>
<dbReference type="InterPro" id="IPR011004">
    <property type="entry name" value="Trimer_LpxA-like_sf"/>
</dbReference>
<protein>
    <recommendedName>
        <fullName evidence="8">PglD N-terminal domain-containing protein</fullName>
    </recommendedName>
</protein>
<reference evidence="6 7" key="1">
    <citation type="submission" date="2018-06" db="EMBL/GenBank/DDBJ databases">
        <title>Flavobacterium sp IMCC34762, genome.</title>
        <authorList>
            <person name="Joung Y."/>
            <person name="Cho J."/>
            <person name="Song J."/>
        </authorList>
    </citation>
    <scope>NUCLEOTIDE SEQUENCE [LARGE SCALE GENOMIC DNA]</scope>
    <source>
        <strain evidence="6 7">IMCC34762</strain>
    </source>
</reference>
<dbReference type="Gene3D" id="2.160.10.10">
    <property type="entry name" value="Hexapeptide repeat proteins"/>
    <property type="match status" value="1"/>
</dbReference>
<dbReference type="Proteomes" id="UP000249177">
    <property type="component" value="Unassembled WGS sequence"/>
</dbReference>
<gene>
    <name evidence="6" type="ORF">DOS84_15365</name>
</gene>
<name>A0A2W7UGL6_9FLAO</name>
<dbReference type="AlphaFoldDB" id="A0A2W7UGL6"/>
<evidence type="ECO:0008006" key="8">
    <source>
        <dbReference type="Google" id="ProtNLM"/>
    </source>
</evidence>
<dbReference type="CDD" id="cd03360">
    <property type="entry name" value="LbH_AT_putative"/>
    <property type="match status" value="1"/>
</dbReference>
<evidence type="ECO:0000256" key="5">
    <source>
        <dbReference type="PIRSR" id="PIRSR620019-2"/>
    </source>
</evidence>
<comment type="caution">
    <text evidence="6">The sequence shown here is derived from an EMBL/GenBank/DDBJ whole genome shotgun (WGS) entry which is preliminary data.</text>
</comment>
<feature type="site" description="Increases basicity of active site His" evidence="4">
    <location>
        <position position="143"/>
    </location>
</feature>
<dbReference type="SUPFAM" id="SSF51161">
    <property type="entry name" value="Trimeric LpxA-like enzymes"/>
    <property type="match status" value="1"/>
</dbReference>
<feature type="binding site" evidence="5">
    <location>
        <position position="73"/>
    </location>
    <ligand>
        <name>substrate</name>
    </ligand>
</feature>
<comment type="similarity">
    <text evidence="1">Belongs to the transferase hexapeptide repeat family.</text>
</comment>